<comment type="caution">
    <text evidence="2">The sequence shown here is derived from an EMBL/GenBank/DDBJ whole genome shotgun (WGS) entry which is preliminary data.</text>
</comment>
<dbReference type="OrthoDB" id="669636at2"/>
<dbReference type="Proteomes" id="UP000233435">
    <property type="component" value="Unassembled WGS sequence"/>
</dbReference>
<gene>
    <name evidence="2" type="ORF">CSW08_02770</name>
</gene>
<dbReference type="EMBL" id="PJEO01000013">
    <property type="protein sequence ID" value="PKQ46471.1"/>
    <property type="molecule type" value="Genomic_DNA"/>
</dbReference>
<accession>A0A2N3HNG5</accession>
<dbReference type="RefSeq" id="WP_106658386.1">
    <property type="nucleotide sequence ID" value="NZ_PJEO01000013.1"/>
</dbReference>
<proteinExistence type="predicted"/>
<name>A0A2N3HNG5_9FLAO</name>
<feature type="signal peptide" evidence="1">
    <location>
        <begin position="1"/>
        <end position="21"/>
    </location>
</feature>
<organism evidence="2 3">
    <name type="scientific">Confluentibacter flavum</name>
    <dbReference type="NCBI Taxonomy" id="1909700"/>
    <lineage>
        <taxon>Bacteria</taxon>
        <taxon>Pseudomonadati</taxon>
        <taxon>Bacteroidota</taxon>
        <taxon>Flavobacteriia</taxon>
        <taxon>Flavobacteriales</taxon>
        <taxon>Flavobacteriaceae</taxon>
        <taxon>Confluentibacter</taxon>
    </lineage>
</organism>
<sequence length="226" mass="25460">MKKILLSILLLAFFQSMFSQTSLYENPDFDEIAKSHKIIAMVPFKTQVKLRPKQMKDMTAEQLNRIEKSEGESIQTAMYSWFLKRKKRGDLESLDIQDPRTTNATLKKQNIDYNNIMDSTPQELATILGVDAIISGDFETNKPMSEGASVALGVLFGFFGNTNSATINMSVHNTADGVLLWNYNKKVSGSIGSDTEDLINILMRKASRRLAYTKNSKEEEGEEVKD</sequence>
<evidence type="ECO:0000256" key="1">
    <source>
        <dbReference type="SAM" id="SignalP"/>
    </source>
</evidence>
<evidence type="ECO:0000313" key="3">
    <source>
        <dbReference type="Proteomes" id="UP000233435"/>
    </source>
</evidence>
<dbReference type="AlphaFoldDB" id="A0A2N3HNG5"/>
<keyword evidence="1" id="KW-0732">Signal</keyword>
<reference evidence="2 3" key="1">
    <citation type="submission" date="2017-12" db="EMBL/GenBank/DDBJ databases">
        <title>Confluentibacter flavum sp. nov., isolated from the saline lake.</title>
        <authorList>
            <person name="Yu L."/>
        </authorList>
    </citation>
    <scope>NUCLEOTIDE SEQUENCE [LARGE SCALE GENOMIC DNA]</scope>
    <source>
        <strain evidence="2 3">3B</strain>
    </source>
</reference>
<feature type="chain" id="PRO_5014820264" description="Secreted protein" evidence="1">
    <location>
        <begin position="22"/>
        <end position="226"/>
    </location>
</feature>
<keyword evidence="3" id="KW-1185">Reference proteome</keyword>
<evidence type="ECO:0000313" key="2">
    <source>
        <dbReference type="EMBL" id="PKQ46471.1"/>
    </source>
</evidence>
<protein>
    <recommendedName>
        <fullName evidence="4">Secreted protein</fullName>
    </recommendedName>
</protein>
<evidence type="ECO:0008006" key="4">
    <source>
        <dbReference type="Google" id="ProtNLM"/>
    </source>
</evidence>
<dbReference type="Gene3D" id="3.40.50.10610">
    <property type="entry name" value="ABC-type transport auxiliary lipoprotein component"/>
    <property type="match status" value="1"/>
</dbReference>